<comment type="similarity">
    <text evidence="1">Belongs to the amidase family.</text>
</comment>
<dbReference type="PANTHER" id="PTHR11895">
    <property type="entry name" value="TRANSAMIDASE"/>
    <property type="match status" value="1"/>
</dbReference>
<evidence type="ECO:0000256" key="1">
    <source>
        <dbReference type="ARBA" id="ARBA00009199"/>
    </source>
</evidence>
<gene>
    <name evidence="4" type="ORF">ACFOX0_00750</name>
</gene>
<feature type="compositionally biased region" description="Gly residues" evidence="2">
    <location>
        <begin position="122"/>
        <end position="144"/>
    </location>
</feature>
<feature type="region of interest" description="Disordered" evidence="2">
    <location>
        <begin position="114"/>
        <end position="148"/>
    </location>
</feature>
<dbReference type="RefSeq" id="WP_377541406.1">
    <property type="nucleotide sequence ID" value="NZ_JBHSBN010000001.1"/>
</dbReference>
<organism evidence="4 5">
    <name type="scientific">Micromonospora zhanjiangensis</name>
    <dbReference type="NCBI Taxonomy" id="1522057"/>
    <lineage>
        <taxon>Bacteria</taxon>
        <taxon>Bacillati</taxon>
        <taxon>Actinomycetota</taxon>
        <taxon>Actinomycetes</taxon>
        <taxon>Micromonosporales</taxon>
        <taxon>Micromonosporaceae</taxon>
        <taxon>Micromonospora</taxon>
    </lineage>
</organism>
<accession>A0ABV8KER7</accession>
<proteinExistence type="inferred from homology"/>
<dbReference type="SUPFAM" id="SSF75304">
    <property type="entry name" value="Amidase signature (AS) enzymes"/>
    <property type="match status" value="2"/>
</dbReference>
<dbReference type="InterPro" id="IPR000120">
    <property type="entry name" value="Amidase"/>
</dbReference>
<protein>
    <submittedName>
        <fullName evidence="4">Amidase family protein</fullName>
    </submittedName>
</protein>
<evidence type="ECO:0000313" key="5">
    <source>
        <dbReference type="Proteomes" id="UP001595868"/>
    </source>
</evidence>
<evidence type="ECO:0000259" key="3">
    <source>
        <dbReference type="Pfam" id="PF01425"/>
    </source>
</evidence>
<dbReference type="Pfam" id="PF01425">
    <property type="entry name" value="Amidase"/>
    <property type="match status" value="1"/>
</dbReference>
<feature type="domain" description="Amidase" evidence="3">
    <location>
        <begin position="175"/>
        <end position="466"/>
    </location>
</feature>
<sequence>MREPATALRAFAEGAGLDAAPPVRPDLLALPVRERLDRIATGRLDPAHWRDTVDEWAFRADARYRACVDLRSTEAPVRVGVKDTVDVAGFPTRLGLRRHRHHPRRSAAVLRGFPAGASVGPAGPGGPGGPGTPGRTGGPDGAGPPGRAHGTLTVAVNAKVVTTELNIGLGSGCGNPYFPHIDPAGSSTGSGVAVAAGICDLSLATDVLGSARWPAGRCGVVGLRTTHDERLLDGIFPLSPSMDAPGWIARTPDDLAFLWSLLGLPQAVDGGRRLRLGLVQEVLDDDAEPEVLAGLEVAVRGLADAGHEVRPVRIGAAWLYRGAAWELCAREAWDGYQVWRRWLGDDLSESTRLALAAGRTVTDRRYAEIRAAQARGRAAVAGWFTAQQVDAWLLPLDPDLPRARDAAPPAKTIPTADQDDYARDIGYTPVASFLGLPAITLPVGRTDDDAPLAMQLVGPPHSEATLVRLAGDLAAAVGDLKLVPR</sequence>
<reference evidence="5" key="1">
    <citation type="journal article" date="2019" name="Int. J. Syst. Evol. Microbiol.">
        <title>The Global Catalogue of Microorganisms (GCM) 10K type strain sequencing project: providing services to taxonomists for standard genome sequencing and annotation.</title>
        <authorList>
            <consortium name="The Broad Institute Genomics Platform"/>
            <consortium name="The Broad Institute Genome Sequencing Center for Infectious Disease"/>
            <person name="Wu L."/>
            <person name="Ma J."/>
        </authorList>
    </citation>
    <scope>NUCLEOTIDE SEQUENCE [LARGE SCALE GENOMIC DNA]</scope>
    <source>
        <strain evidence="5">2902at01</strain>
    </source>
</reference>
<keyword evidence="5" id="KW-1185">Reference proteome</keyword>
<comment type="caution">
    <text evidence="4">The sequence shown here is derived from an EMBL/GenBank/DDBJ whole genome shotgun (WGS) entry which is preliminary data.</text>
</comment>
<dbReference type="Proteomes" id="UP001595868">
    <property type="component" value="Unassembled WGS sequence"/>
</dbReference>
<dbReference type="EMBL" id="JBHSBN010000001">
    <property type="protein sequence ID" value="MFC4104469.1"/>
    <property type="molecule type" value="Genomic_DNA"/>
</dbReference>
<dbReference type="InterPro" id="IPR023631">
    <property type="entry name" value="Amidase_dom"/>
</dbReference>
<dbReference type="PANTHER" id="PTHR11895:SF7">
    <property type="entry name" value="GLUTAMYL-TRNA(GLN) AMIDOTRANSFERASE SUBUNIT A, MITOCHONDRIAL"/>
    <property type="match status" value="1"/>
</dbReference>
<name>A0ABV8KER7_9ACTN</name>
<dbReference type="InterPro" id="IPR036928">
    <property type="entry name" value="AS_sf"/>
</dbReference>
<dbReference type="Gene3D" id="3.90.1300.10">
    <property type="entry name" value="Amidase signature (AS) domain"/>
    <property type="match status" value="1"/>
</dbReference>
<evidence type="ECO:0000313" key="4">
    <source>
        <dbReference type="EMBL" id="MFC4104469.1"/>
    </source>
</evidence>
<evidence type="ECO:0000256" key="2">
    <source>
        <dbReference type="SAM" id="MobiDB-lite"/>
    </source>
</evidence>